<accession>A0A5C8CH15</accession>
<dbReference type="AlphaFoldDB" id="A0A5C8CH15"/>
<proteinExistence type="predicted"/>
<reference evidence="3 4" key="1">
    <citation type="journal article" date="1992" name="Lakartidningen">
        <title>[Penicillin V and not amoxicillin is the first choice preparation in acute otitis].</title>
        <authorList>
            <person name="Kamme C."/>
            <person name="Lundgren K."/>
            <person name="Prellner K."/>
        </authorList>
    </citation>
    <scope>NUCLEOTIDE SEQUENCE [LARGE SCALE GENOMIC DNA]</scope>
    <source>
        <strain evidence="3 4">W1</strain>
    </source>
</reference>
<comment type="caution">
    <text evidence="3">The sequence shown here is derived from an EMBL/GenBank/DDBJ whole genome shotgun (WGS) entry which is preliminary data.</text>
</comment>
<organism evidence="3 4">
    <name type="scientific">Brachyspira aalborgi</name>
    <dbReference type="NCBI Taxonomy" id="29522"/>
    <lineage>
        <taxon>Bacteria</taxon>
        <taxon>Pseudomonadati</taxon>
        <taxon>Spirochaetota</taxon>
        <taxon>Spirochaetia</taxon>
        <taxon>Brachyspirales</taxon>
        <taxon>Brachyspiraceae</taxon>
        <taxon>Brachyspira</taxon>
    </lineage>
</organism>
<dbReference type="SUPFAM" id="SSF103088">
    <property type="entry name" value="OmpA-like"/>
    <property type="match status" value="1"/>
</dbReference>
<gene>
    <name evidence="3" type="ORF">EPJ80_09490</name>
</gene>
<evidence type="ECO:0000313" key="4">
    <source>
        <dbReference type="Proteomes" id="UP000325116"/>
    </source>
</evidence>
<dbReference type="InterPro" id="IPR006665">
    <property type="entry name" value="OmpA-like"/>
</dbReference>
<dbReference type="Proteomes" id="UP000325116">
    <property type="component" value="Unassembled WGS sequence"/>
</dbReference>
<protein>
    <recommendedName>
        <fullName evidence="2">OmpA-like domain-containing protein</fullName>
    </recommendedName>
</protein>
<dbReference type="PROSITE" id="PS51123">
    <property type="entry name" value="OMPA_2"/>
    <property type="match status" value="1"/>
</dbReference>
<dbReference type="InterPro" id="IPR036737">
    <property type="entry name" value="OmpA-like_sf"/>
</dbReference>
<dbReference type="GO" id="GO:0016020">
    <property type="term" value="C:membrane"/>
    <property type="evidence" value="ECO:0007669"/>
    <property type="project" value="UniProtKB-UniRule"/>
</dbReference>
<dbReference type="Gene3D" id="3.30.1330.60">
    <property type="entry name" value="OmpA-like domain"/>
    <property type="match status" value="1"/>
</dbReference>
<keyword evidence="1" id="KW-0472">Membrane</keyword>
<feature type="domain" description="OmpA-like" evidence="2">
    <location>
        <begin position="77"/>
        <end position="210"/>
    </location>
</feature>
<evidence type="ECO:0000313" key="3">
    <source>
        <dbReference type="EMBL" id="TXJ12138.1"/>
    </source>
</evidence>
<evidence type="ECO:0000259" key="2">
    <source>
        <dbReference type="PROSITE" id="PS51123"/>
    </source>
</evidence>
<name>A0A5C8CH15_9SPIR</name>
<sequence>MHNFIILFFLIIMIITCQSSIVISNNRRNDKINNASTNNIRTNIIANNTRTNNIATNQAQKNIQPQIQIAYQYRLTERGKILIVPENILFEQNSSKVNVNRYEKTIIYVSSLLGLTNIMNIIVEGHTDNSRRENVDNSSYNLSRTNDILYLYDSKKNETDLSYLRAVAVSSYLTNAIKIKLINIGVQNLINPYDIDALNRRVEFIIIENSSDIDIYNNYFRNN</sequence>
<evidence type="ECO:0000256" key="1">
    <source>
        <dbReference type="PROSITE-ProRule" id="PRU00473"/>
    </source>
</evidence>
<dbReference type="EMBL" id="SAXT01000005">
    <property type="protein sequence ID" value="TXJ12138.1"/>
    <property type="molecule type" value="Genomic_DNA"/>
</dbReference>